<dbReference type="AlphaFoldDB" id="A0AA44F5N0"/>
<protein>
    <submittedName>
        <fullName evidence="1">Uncharacterized protein</fullName>
    </submittedName>
</protein>
<dbReference type="RefSeq" id="WP_065660627.1">
    <property type="nucleotide sequence ID" value="NZ_CP123840.1"/>
</dbReference>
<evidence type="ECO:0000313" key="2">
    <source>
        <dbReference type="Proteomes" id="UP000702952"/>
    </source>
</evidence>
<sequence>MFPALLAKSNFGLDHSTLADVAAILCEDEACLAPIANAANDTTGGPRWIALALIHALWRKAGVAPLVMSSVLKAWPEIVASLEAVMCFRANAAAEESDPFMFYQPVAAHSIPVAGLDEYIDLVENRFIIWRRPSIDRKSLGKALIAGRRSDSDAAYLAALRSLQARPTYQSTGLGFTGGSTFFHNEWGRNLAEQALESSVLCNDRSGLLFDNSYVCKTSINVSIVVRAFKRKALGLTVRP</sequence>
<dbReference type="EMBL" id="JAAMAY010000021">
    <property type="protein sequence ID" value="NTC29054.1"/>
    <property type="molecule type" value="Genomic_DNA"/>
</dbReference>
<organism evidence="1 2">
    <name type="scientific">Agrobacterium tumefaciens</name>
    <dbReference type="NCBI Taxonomy" id="358"/>
    <lineage>
        <taxon>Bacteria</taxon>
        <taxon>Pseudomonadati</taxon>
        <taxon>Pseudomonadota</taxon>
        <taxon>Alphaproteobacteria</taxon>
        <taxon>Hyphomicrobiales</taxon>
        <taxon>Rhizobiaceae</taxon>
        <taxon>Rhizobium/Agrobacterium group</taxon>
        <taxon>Agrobacterium</taxon>
        <taxon>Agrobacterium tumefaciens complex</taxon>
    </lineage>
</organism>
<accession>A0AA44F5N0</accession>
<gene>
    <name evidence="1" type="ORF">G6M46_12870</name>
</gene>
<dbReference type="Proteomes" id="UP000702952">
    <property type="component" value="Unassembled WGS sequence"/>
</dbReference>
<evidence type="ECO:0000313" key="1">
    <source>
        <dbReference type="EMBL" id="NTC29054.1"/>
    </source>
</evidence>
<name>A0AA44F5N0_AGRTU</name>
<reference evidence="1" key="1">
    <citation type="journal article" date="2020" name="Science">
        <title>Unexpected conservation and global transmission of agrobacterial virulence plasmids.</title>
        <authorList>
            <person name="Weisberg A.J."/>
            <person name="Davis E.W. 2nd"/>
            <person name="Tabima J."/>
            <person name="Belcher M.S."/>
            <person name="Miller M."/>
            <person name="Kuo C.H."/>
            <person name="Loper J.E."/>
            <person name="Grunwald N.J."/>
            <person name="Putnam M.L."/>
            <person name="Chang J.H."/>
        </authorList>
    </citation>
    <scope>NUCLEOTIDE SEQUENCE</scope>
    <source>
        <strain evidence="1">17-1853-1a</strain>
    </source>
</reference>
<proteinExistence type="predicted"/>
<comment type="caution">
    <text evidence="1">The sequence shown here is derived from an EMBL/GenBank/DDBJ whole genome shotgun (WGS) entry which is preliminary data.</text>
</comment>